<evidence type="ECO:0000313" key="1">
    <source>
        <dbReference type="EMBL" id="SEB31573.1"/>
    </source>
</evidence>
<dbReference type="InterPro" id="IPR011856">
    <property type="entry name" value="tRNA_endonuc-like_dom_sf"/>
</dbReference>
<gene>
    <name evidence="1" type="ORF">SAMN04490187_0227</name>
</gene>
<dbReference type="AlphaFoldDB" id="A0A231FX15"/>
<evidence type="ECO:0000313" key="2">
    <source>
        <dbReference type="Proteomes" id="UP000198542"/>
    </source>
</evidence>
<keyword evidence="2" id="KW-1185">Reference proteome</keyword>
<dbReference type="Gene3D" id="3.40.1350.10">
    <property type="match status" value="1"/>
</dbReference>
<sequence length="363" mass="40658">MPIKTQIWTVNGQPHQLKECILPSEQLLEDMIVSAPRVLSDEWMLIGRQESTGLGGRIDLLAIAPDASLVLIELKRDRTPRDVVAQALDYASWVERLAAEDIAAIYKRFKQDADLAADFRKYFGQPLDEDALNQRHQIIIAASGLDASTERIVAYLSERNIAINVLCFQVFQLGEQQLISRSWLIDPAETQVNASSGTAGGQSEPWNGEYYCSFGHSARRTWQDAQAFGFICGGGGTWYSKSLKMLAPGDRVWVNIPQQGYVGVGRVTGLATAAADFTVKQDGIDVPVMQADIHGNYHAEHINDPDKSEYFVPIEWLQTVPVEQAVKEVGMFGNQNTVCRPTTPKWRWTIERLKERFPQYDKS</sequence>
<dbReference type="Proteomes" id="UP000198542">
    <property type="component" value="Unassembled WGS sequence"/>
</dbReference>
<name>A0A231FX15_PSEJE</name>
<evidence type="ECO:0008006" key="3">
    <source>
        <dbReference type="Google" id="ProtNLM"/>
    </source>
</evidence>
<dbReference type="RefSeq" id="WP_090451621.1">
    <property type="nucleotide sequence ID" value="NZ_FNTC01000001.1"/>
</dbReference>
<dbReference type="EMBL" id="FNTC01000001">
    <property type="protein sequence ID" value="SEB31573.1"/>
    <property type="molecule type" value="Genomic_DNA"/>
</dbReference>
<protein>
    <recommendedName>
        <fullName evidence="3">Nuclease</fullName>
    </recommendedName>
</protein>
<dbReference type="GO" id="GO:0003676">
    <property type="term" value="F:nucleic acid binding"/>
    <property type="evidence" value="ECO:0007669"/>
    <property type="project" value="InterPro"/>
</dbReference>
<reference evidence="2" key="1">
    <citation type="submission" date="2016-10" db="EMBL/GenBank/DDBJ databases">
        <authorList>
            <person name="Varghese N."/>
            <person name="Submissions S."/>
        </authorList>
    </citation>
    <scope>NUCLEOTIDE SEQUENCE [LARGE SCALE GENOMIC DNA]</scope>
    <source>
        <strain evidence="2">BS3660</strain>
    </source>
</reference>
<accession>A0A231FX15</accession>
<organism evidence="1 2">
    <name type="scientific">Pseudomonas jessenii</name>
    <dbReference type="NCBI Taxonomy" id="77298"/>
    <lineage>
        <taxon>Bacteria</taxon>
        <taxon>Pseudomonadati</taxon>
        <taxon>Pseudomonadota</taxon>
        <taxon>Gammaproteobacteria</taxon>
        <taxon>Pseudomonadales</taxon>
        <taxon>Pseudomonadaceae</taxon>
        <taxon>Pseudomonas</taxon>
    </lineage>
</organism>
<proteinExistence type="predicted"/>